<dbReference type="RefSeq" id="WP_097877080.1">
    <property type="nucleotide sequence ID" value="NZ_NUIV01000047.1"/>
</dbReference>
<name>A0A9X6U4T1_BACTU</name>
<evidence type="ECO:0000313" key="2">
    <source>
        <dbReference type="Proteomes" id="UP000220127"/>
    </source>
</evidence>
<reference evidence="1 2" key="1">
    <citation type="submission" date="2017-09" db="EMBL/GenBank/DDBJ databases">
        <title>Large-scale bioinformatics analysis of Bacillus genomes uncovers conserved roles of natural products in bacterial physiology.</title>
        <authorList>
            <consortium name="Agbiome Team Llc"/>
            <person name="Bleich R.M."/>
            <person name="Grubbs K.J."/>
            <person name="Santa Maria K.C."/>
            <person name="Allen S.E."/>
            <person name="Farag S."/>
            <person name="Shank E.A."/>
            <person name="Bowers A."/>
        </authorList>
    </citation>
    <scope>NUCLEOTIDE SEQUENCE [LARGE SCALE GENOMIC DNA]</scope>
    <source>
        <strain evidence="1 2">AFS094940</strain>
    </source>
</reference>
<dbReference type="AlphaFoldDB" id="A0A9X6U4T1"/>
<dbReference type="EMBL" id="NVMD01000002">
    <property type="protein sequence ID" value="PED16429.1"/>
    <property type="molecule type" value="Genomic_DNA"/>
</dbReference>
<evidence type="ECO:0000313" key="1">
    <source>
        <dbReference type="EMBL" id="PED16429.1"/>
    </source>
</evidence>
<organism evidence="1 2">
    <name type="scientific">Bacillus thuringiensis</name>
    <dbReference type="NCBI Taxonomy" id="1428"/>
    <lineage>
        <taxon>Bacteria</taxon>
        <taxon>Bacillati</taxon>
        <taxon>Bacillota</taxon>
        <taxon>Bacilli</taxon>
        <taxon>Bacillales</taxon>
        <taxon>Bacillaceae</taxon>
        <taxon>Bacillus</taxon>
        <taxon>Bacillus cereus group</taxon>
    </lineage>
</organism>
<sequence>MIEQHVLILMGCRKGNKGTREINLEEIEPSKEFIRSMMNEYRAQSAKMEKRYINNTIYFDADLKVATGGLVTSAMPIGKIGGNTTIGHTTI</sequence>
<protein>
    <submittedName>
        <fullName evidence="1">Uncharacterized protein</fullName>
    </submittedName>
</protein>
<dbReference type="Proteomes" id="UP000220127">
    <property type="component" value="Unassembled WGS sequence"/>
</dbReference>
<gene>
    <name evidence="1" type="ORF">CON01_00845</name>
</gene>
<proteinExistence type="predicted"/>
<accession>A0A9X6U4T1</accession>
<comment type="caution">
    <text evidence="1">The sequence shown here is derived from an EMBL/GenBank/DDBJ whole genome shotgun (WGS) entry which is preliminary data.</text>
</comment>